<dbReference type="Gramene" id="Kaladp0040s0109.1.v1.1">
    <property type="protein sequence ID" value="Kaladp0040s0109.1.v1.1.CDS.1"/>
    <property type="gene ID" value="Kaladp0040s0109.v1.1"/>
</dbReference>
<dbReference type="PANTHER" id="PTHR12741:SF48">
    <property type="entry name" value="1,3-BETA-GLUCAN SYNTHASE COMPONENT FKS1-RELATED"/>
    <property type="match status" value="1"/>
</dbReference>
<keyword evidence="1" id="KW-0812">Transmembrane</keyword>
<accession>A0A7N0TM34</accession>
<proteinExistence type="predicted"/>
<evidence type="ECO:0000313" key="2">
    <source>
        <dbReference type="EnsemblPlants" id="Kaladp0040s0109.1.v1.1.CDS.1"/>
    </source>
</evidence>
<dbReference type="EnsemblPlants" id="Kaladp0040s0109.1.v1.1">
    <property type="protein sequence ID" value="Kaladp0040s0109.1.v1.1.CDS.1"/>
    <property type="gene ID" value="Kaladp0040s0109.v1.1"/>
</dbReference>
<dbReference type="AlphaFoldDB" id="A0A7N0TM34"/>
<protein>
    <submittedName>
        <fullName evidence="2">Uncharacterized protein</fullName>
    </submittedName>
</protein>
<evidence type="ECO:0000313" key="3">
    <source>
        <dbReference type="Proteomes" id="UP000594263"/>
    </source>
</evidence>
<dbReference type="PANTHER" id="PTHR12741">
    <property type="entry name" value="LYST-INTERACTING PROTEIN LIP5 DOPAMINE RESPONSIVE PROTEIN DRG-1"/>
    <property type="match status" value="1"/>
</dbReference>
<dbReference type="GO" id="GO:0046527">
    <property type="term" value="F:glucosyltransferase activity"/>
    <property type="evidence" value="ECO:0007669"/>
    <property type="project" value="TreeGrafter"/>
</dbReference>
<keyword evidence="1" id="KW-0472">Membrane</keyword>
<feature type="transmembrane region" description="Helical" evidence="1">
    <location>
        <begin position="12"/>
        <end position="30"/>
    </location>
</feature>
<name>A0A7N0TM34_KALFE</name>
<sequence>MSITKHTRSVLVYGGSWIVIAFILLVMKVVSIGRRRFSASFQLAFRLIKGIIFVAFVSILITLLALPLVSVRDIIVCILAFLPTG</sequence>
<reference evidence="2" key="1">
    <citation type="submission" date="2021-01" db="UniProtKB">
        <authorList>
            <consortium name="EnsemblPlants"/>
        </authorList>
    </citation>
    <scope>IDENTIFICATION</scope>
</reference>
<keyword evidence="3" id="KW-1185">Reference proteome</keyword>
<evidence type="ECO:0000256" key="1">
    <source>
        <dbReference type="SAM" id="Phobius"/>
    </source>
</evidence>
<feature type="transmembrane region" description="Helical" evidence="1">
    <location>
        <begin position="51"/>
        <end position="82"/>
    </location>
</feature>
<dbReference type="GO" id="GO:0005886">
    <property type="term" value="C:plasma membrane"/>
    <property type="evidence" value="ECO:0007669"/>
    <property type="project" value="TreeGrafter"/>
</dbReference>
<keyword evidence="1" id="KW-1133">Transmembrane helix</keyword>
<organism evidence="2 3">
    <name type="scientific">Kalanchoe fedtschenkoi</name>
    <name type="common">Lavender scallops</name>
    <name type="synonym">South American air plant</name>
    <dbReference type="NCBI Taxonomy" id="63787"/>
    <lineage>
        <taxon>Eukaryota</taxon>
        <taxon>Viridiplantae</taxon>
        <taxon>Streptophyta</taxon>
        <taxon>Embryophyta</taxon>
        <taxon>Tracheophyta</taxon>
        <taxon>Spermatophyta</taxon>
        <taxon>Magnoliopsida</taxon>
        <taxon>eudicotyledons</taxon>
        <taxon>Gunneridae</taxon>
        <taxon>Pentapetalae</taxon>
        <taxon>Saxifragales</taxon>
        <taxon>Crassulaceae</taxon>
        <taxon>Kalanchoe</taxon>
    </lineage>
</organism>
<dbReference type="Proteomes" id="UP000594263">
    <property type="component" value="Unplaced"/>
</dbReference>